<comment type="caution">
    <text evidence="2">The sequence shown here is derived from an EMBL/GenBank/DDBJ whole genome shotgun (WGS) entry which is preliminary data.</text>
</comment>
<dbReference type="PROSITE" id="PS50125">
    <property type="entry name" value="GUANYLATE_CYCLASE_2"/>
    <property type="match status" value="1"/>
</dbReference>
<dbReference type="GO" id="GO:0035556">
    <property type="term" value="P:intracellular signal transduction"/>
    <property type="evidence" value="ECO:0007669"/>
    <property type="project" value="InterPro"/>
</dbReference>
<dbReference type="InterPro" id="IPR050471">
    <property type="entry name" value="AB_hydrolase"/>
</dbReference>
<dbReference type="Proteomes" id="UP000324758">
    <property type="component" value="Unassembled WGS sequence"/>
</dbReference>
<evidence type="ECO:0000259" key="1">
    <source>
        <dbReference type="PROSITE" id="PS50125"/>
    </source>
</evidence>
<evidence type="ECO:0000313" key="3">
    <source>
        <dbReference type="Proteomes" id="UP000324758"/>
    </source>
</evidence>
<dbReference type="InterPro" id="IPR000073">
    <property type="entry name" value="AB_hydrolase_1"/>
</dbReference>
<dbReference type="PANTHER" id="PTHR43433:SF8">
    <property type="entry name" value="BIFUNCTIONAL LIPASE_ADENYLATE CYCLASE LIPJ"/>
    <property type="match status" value="1"/>
</dbReference>
<dbReference type="PRINTS" id="PR00111">
    <property type="entry name" value="ABHYDROLASE"/>
</dbReference>
<organism evidence="2 3">
    <name type="scientific">Bradyrhizobium rifense</name>
    <dbReference type="NCBI Taxonomy" id="515499"/>
    <lineage>
        <taxon>Bacteria</taxon>
        <taxon>Pseudomonadati</taxon>
        <taxon>Pseudomonadota</taxon>
        <taxon>Alphaproteobacteria</taxon>
        <taxon>Hyphomicrobiales</taxon>
        <taxon>Nitrobacteraceae</taxon>
        <taxon>Bradyrhizobium</taxon>
    </lineage>
</organism>
<dbReference type="SUPFAM" id="SSF53474">
    <property type="entry name" value="alpha/beta-Hydrolases"/>
    <property type="match status" value="1"/>
</dbReference>
<dbReference type="SMART" id="SM00044">
    <property type="entry name" value="CYCc"/>
    <property type="match status" value="1"/>
</dbReference>
<dbReference type="Gene3D" id="3.40.50.1820">
    <property type="entry name" value="alpha/beta hydrolase"/>
    <property type="match status" value="1"/>
</dbReference>
<accession>A0A5D3KS93</accession>
<dbReference type="OrthoDB" id="27092at2"/>
<dbReference type="EMBL" id="VSSS01000024">
    <property type="protein sequence ID" value="TYL95516.1"/>
    <property type="molecule type" value="Genomic_DNA"/>
</dbReference>
<gene>
    <name evidence="2" type="ORF">FXB40_14165</name>
</gene>
<dbReference type="SUPFAM" id="SSF55073">
    <property type="entry name" value="Nucleotide cyclase"/>
    <property type="match status" value="1"/>
</dbReference>
<dbReference type="InterPro" id="IPR029787">
    <property type="entry name" value="Nucleotide_cyclase"/>
</dbReference>
<dbReference type="RefSeq" id="WP_148772804.1">
    <property type="nucleotide sequence ID" value="NZ_VSSS01000024.1"/>
</dbReference>
<dbReference type="CDD" id="cd07302">
    <property type="entry name" value="CHD"/>
    <property type="match status" value="1"/>
</dbReference>
<protein>
    <submittedName>
        <fullName evidence="2">Adenylate/guanylate cyclase domain-containing protein</fullName>
    </submittedName>
</protein>
<dbReference type="GO" id="GO:0004016">
    <property type="term" value="F:adenylate cyclase activity"/>
    <property type="evidence" value="ECO:0007669"/>
    <property type="project" value="UniProtKB-ARBA"/>
</dbReference>
<dbReference type="AlphaFoldDB" id="A0A5D3KS93"/>
<dbReference type="Gene3D" id="3.30.70.1230">
    <property type="entry name" value="Nucleotide cyclase"/>
    <property type="match status" value="1"/>
</dbReference>
<proteinExistence type="predicted"/>
<reference evidence="2 3" key="1">
    <citation type="submission" date="2019-08" db="EMBL/GenBank/DDBJ databases">
        <title>Bradyrhizobium hipponensis sp. nov., a rhizobium isolated from a Lupinus angustifolius root nodule in Tunisia.</title>
        <authorList>
            <person name="Off K."/>
            <person name="Rejili M."/>
            <person name="Mars M."/>
            <person name="Brachmann A."/>
            <person name="Marin M."/>
        </authorList>
    </citation>
    <scope>NUCLEOTIDE SEQUENCE [LARGE SCALE GENOMIC DNA]</scope>
    <source>
        <strain evidence="2 3">CTAW71</strain>
    </source>
</reference>
<name>A0A5D3KS93_9BRAD</name>
<sequence>MQPVTQYARSGDVHVAYQTFGDGPINLVLVPGFVSNVENYWDQPDLARFLTRLASYARVVTFDKRGTGGSDRVSELPGLDVRMDDLRAVMDAAGIEQAALLGISEGAPLSILFAATYPHRCRALVLYGSFSRFSYWFATDEALAAFFGYVEKAWGTGGSVQKFAPSRANDAAFQRWWGRNERLGASPAAVTALMRMNSQIEIGGVLPAVRVPTLVIHRTGDQVVNVAGGRDVAAKIPGARLAEFPGSDHLFYVGENADDISDAIVEFLTGARGSAVADRVLATVLFTDIVGSTEKAANLGDRRWRALLDDHHAMVRGILTRFRGHEVKTTGDGFFATFDGPARGVRCARAIADEVRSLGIDIRAGLHTGECEIIGDDVGGIAVHIGARVAALAGAGEVLVSSTVKDLVAGSGLRFGSRGVTPLKGVPGEWQIFAAESSISPAP</sequence>
<dbReference type="PANTHER" id="PTHR43433">
    <property type="entry name" value="HYDROLASE, ALPHA/BETA FOLD FAMILY PROTEIN"/>
    <property type="match status" value="1"/>
</dbReference>
<keyword evidence="3" id="KW-1185">Reference proteome</keyword>
<dbReference type="GO" id="GO:0009190">
    <property type="term" value="P:cyclic nucleotide biosynthetic process"/>
    <property type="evidence" value="ECO:0007669"/>
    <property type="project" value="InterPro"/>
</dbReference>
<dbReference type="InterPro" id="IPR029058">
    <property type="entry name" value="AB_hydrolase_fold"/>
</dbReference>
<dbReference type="Pfam" id="PF00561">
    <property type="entry name" value="Abhydrolase_1"/>
    <property type="match status" value="1"/>
</dbReference>
<dbReference type="Pfam" id="PF00211">
    <property type="entry name" value="Guanylate_cyc"/>
    <property type="match status" value="1"/>
</dbReference>
<dbReference type="InterPro" id="IPR001054">
    <property type="entry name" value="A/G_cyclase"/>
</dbReference>
<evidence type="ECO:0000313" key="2">
    <source>
        <dbReference type="EMBL" id="TYL95516.1"/>
    </source>
</evidence>
<feature type="domain" description="Guanylate cyclase" evidence="1">
    <location>
        <begin position="283"/>
        <end position="390"/>
    </location>
</feature>